<feature type="transmembrane region" description="Helical" evidence="7">
    <location>
        <begin position="6"/>
        <end position="31"/>
    </location>
</feature>
<dbReference type="InterPro" id="IPR003358">
    <property type="entry name" value="tRNA_(Gua-N-7)_MeTrfase_Trmb"/>
</dbReference>
<keyword evidence="5" id="KW-0949">S-adenosyl-L-methionine</keyword>
<name>A0A2B7Y333_POLH7</name>
<dbReference type="InterPro" id="IPR029063">
    <property type="entry name" value="SAM-dependent_MTases_sf"/>
</dbReference>
<protein>
    <recommendedName>
        <fullName evidence="2">tRNA (guanine(46)-N(7))-methyltransferase</fullName>
        <ecNumber evidence="2">2.1.1.33</ecNumber>
    </recommendedName>
</protein>
<proteinExistence type="predicted"/>
<dbReference type="OrthoDB" id="47276at2759"/>
<keyword evidence="6" id="KW-0819">tRNA processing</keyword>
<keyword evidence="7" id="KW-0472">Membrane</keyword>
<dbReference type="EMBL" id="PDNA01000081">
    <property type="protein sequence ID" value="PGH15615.1"/>
    <property type="molecule type" value="Genomic_DNA"/>
</dbReference>
<accession>A0A2B7Y333</accession>
<keyword evidence="7" id="KW-1133">Transmembrane helix</keyword>
<reference evidence="8 9" key="1">
    <citation type="submission" date="2017-10" db="EMBL/GenBank/DDBJ databases">
        <title>Comparative genomics in systemic dimorphic fungi from Ajellomycetaceae.</title>
        <authorList>
            <person name="Munoz J.F."/>
            <person name="Mcewen J.G."/>
            <person name="Clay O.K."/>
            <person name="Cuomo C.A."/>
        </authorList>
    </citation>
    <scope>NUCLEOTIDE SEQUENCE [LARGE SCALE GENOMIC DNA]</scope>
    <source>
        <strain evidence="8 9">UAMH7299</strain>
    </source>
</reference>
<evidence type="ECO:0000256" key="2">
    <source>
        <dbReference type="ARBA" id="ARBA00011977"/>
    </source>
</evidence>
<evidence type="ECO:0000313" key="9">
    <source>
        <dbReference type="Proteomes" id="UP000224634"/>
    </source>
</evidence>
<evidence type="ECO:0000313" key="8">
    <source>
        <dbReference type="EMBL" id="PGH15615.1"/>
    </source>
</evidence>
<dbReference type="Gene3D" id="3.40.50.150">
    <property type="entry name" value="Vaccinia Virus protein VP39"/>
    <property type="match status" value="1"/>
</dbReference>
<dbReference type="PANTHER" id="PTHR23417:SF16">
    <property type="entry name" value="TRNA (GUANINE-N(7)-)-METHYLTRANSFERASE"/>
    <property type="match status" value="1"/>
</dbReference>
<dbReference type="STRING" id="1447883.A0A2B7Y333"/>
<evidence type="ECO:0000256" key="1">
    <source>
        <dbReference type="ARBA" id="ARBA00000142"/>
    </source>
</evidence>
<keyword evidence="7" id="KW-0812">Transmembrane</keyword>
<evidence type="ECO:0000256" key="6">
    <source>
        <dbReference type="ARBA" id="ARBA00022694"/>
    </source>
</evidence>
<dbReference type="PANTHER" id="PTHR23417">
    <property type="entry name" value="3-DEOXY-D-MANNO-OCTULOSONIC-ACID TRANSFERASE/TRNA GUANINE-N 7 - -METHYLTRANSFERASE"/>
    <property type="match status" value="1"/>
</dbReference>
<dbReference type="PROSITE" id="PS51625">
    <property type="entry name" value="SAM_MT_TRMB"/>
    <property type="match status" value="1"/>
</dbReference>
<organism evidence="8 9">
    <name type="scientific">Polytolypa hystricis (strain UAMH7299)</name>
    <dbReference type="NCBI Taxonomy" id="1447883"/>
    <lineage>
        <taxon>Eukaryota</taxon>
        <taxon>Fungi</taxon>
        <taxon>Dikarya</taxon>
        <taxon>Ascomycota</taxon>
        <taxon>Pezizomycotina</taxon>
        <taxon>Eurotiomycetes</taxon>
        <taxon>Eurotiomycetidae</taxon>
        <taxon>Onygenales</taxon>
        <taxon>Onygenales incertae sedis</taxon>
        <taxon>Polytolypa</taxon>
    </lineage>
</organism>
<sequence length="307" mass="33923">MPVLQAISAFLGIIAVCTIIRTLVEIANLLIPGVGIFSKTREVTAREARLEEGKAKPGAETQMCDTFWSRIFSCWKNDRSQPGPPCPQSKSPKINWSALYPEFAVGKRITKRVDIVAMGKGSDNLLLNLATRMPDTLMTVLETRPRAVEDTKNRIAALRNQSSGFGNPAPTANTAPYSNIVAILASGLKTLPNYFTNNQLGKVFICFPGPEVTRDTPLNPFNISEAYANIVRPGGMLYTVTDAQEMSEFLVEKFGTNGPNHQHALWEIVPECDWEADECVAIMVGETWKITGPGTYVAVWKRREIYL</sequence>
<evidence type="ECO:0000256" key="4">
    <source>
        <dbReference type="ARBA" id="ARBA00022679"/>
    </source>
</evidence>
<dbReference type="AlphaFoldDB" id="A0A2B7Y333"/>
<keyword evidence="3" id="KW-0489">Methyltransferase</keyword>
<evidence type="ECO:0000256" key="7">
    <source>
        <dbReference type="SAM" id="Phobius"/>
    </source>
</evidence>
<dbReference type="Pfam" id="PF02390">
    <property type="entry name" value="Methyltransf_4"/>
    <property type="match status" value="1"/>
</dbReference>
<keyword evidence="4" id="KW-0808">Transferase</keyword>
<gene>
    <name evidence="8" type="ORF">AJ80_05480</name>
</gene>
<comment type="caution">
    <text evidence="8">The sequence shown here is derived from an EMBL/GenBank/DDBJ whole genome shotgun (WGS) entry which is preliminary data.</text>
</comment>
<keyword evidence="9" id="KW-1185">Reference proteome</keyword>
<dbReference type="EC" id="2.1.1.33" evidence="2"/>
<dbReference type="GO" id="GO:0008176">
    <property type="term" value="F:tRNA (guanine(46)-N7)-methyltransferase activity"/>
    <property type="evidence" value="ECO:0007669"/>
    <property type="project" value="UniProtKB-EC"/>
</dbReference>
<dbReference type="Proteomes" id="UP000224634">
    <property type="component" value="Unassembled WGS sequence"/>
</dbReference>
<evidence type="ECO:0000256" key="3">
    <source>
        <dbReference type="ARBA" id="ARBA00022603"/>
    </source>
</evidence>
<comment type="catalytic activity">
    <reaction evidence="1">
        <text>guanosine(46) in tRNA + S-adenosyl-L-methionine = N(7)-methylguanosine(46) in tRNA + S-adenosyl-L-homocysteine</text>
        <dbReference type="Rhea" id="RHEA:42708"/>
        <dbReference type="Rhea" id="RHEA-COMP:10188"/>
        <dbReference type="Rhea" id="RHEA-COMP:10189"/>
        <dbReference type="ChEBI" id="CHEBI:57856"/>
        <dbReference type="ChEBI" id="CHEBI:59789"/>
        <dbReference type="ChEBI" id="CHEBI:74269"/>
        <dbReference type="ChEBI" id="CHEBI:74480"/>
        <dbReference type="EC" id="2.1.1.33"/>
    </reaction>
</comment>
<dbReference type="SUPFAM" id="SSF53335">
    <property type="entry name" value="S-adenosyl-L-methionine-dependent methyltransferases"/>
    <property type="match status" value="1"/>
</dbReference>
<dbReference type="GO" id="GO:0043527">
    <property type="term" value="C:tRNA methyltransferase complex"/>
    <property type="evidence" value="ECO:0007669"/>
    <property type="project" value="TreeGrafter"/>
</dbReference>
<evidence type="ECO:0000256" key="5">
    <source>
        <dbReference type="ARBA" id="ARBA00022691"/>
    </source>
</evidence>